<keyword evidence="2" id="KW-0812">Transmembrane</keyword>
<evidence type="ECO:0000256" key="2">
    <source>
        <dbReference type="SAM" id="Phobius"/>
    </source>
</evidence>
<keyword evidence="2" id="KW-1133">Transmembrane helix</keyword>
<protein>
    <submittedName>
        <fullName evidence="3">G2294 protein</fullName>
    </submittedName>
</protein>
<gene>
    <name evidence="3" type="primary">g2294</name>
    <name evidence="3" type="ORF">VP750_LOCUS1965</name>
</gene>
<feature type="compositionally biased region" description="Basic and acidic residues" evidence="1">
    <location>
        <begin position="218"/>
        <end position="234"/>
    </location>
</feature>
<feature type="transmembrane region" description="Helical" evidence="2">
    <location>
        <begin position="35"/>
        <end position="57"/>
    </location>
</feature>
<comment type="caution">
    <text evidence="3">The sequence shown here is derived from an EMBL/GenBank/DDBJ whole genome shotgun (WGS) entry which is preliminary data.</text>
</comment>
<evidence type="ECO:0000313" key="3">
    <source>
        <dbReference type="EMBL" id="CAL5220306.1"/>
    </source>
</evidence>
<evidence type="ECO:0000256" key="1">
    <source>
        <dbReference type="SAM" id="MobiDB-lite"/>
    </source>
</evidence>
<feature type="region of interest" description="Disordered" evidence="1">
    <location>
        <begin position="201"/>
        <end position="249"/>
    </location>
</feature>
<dbReference type="EMBL" id="CAXHTA020000003">
    <property type="protein sequence ID" value="CAL5220306.1"/>
    <property type="molecule type" value="Genomic_DNA"/>
</dbReference>
<reference evidence="3 4" key="1">
    <citation type="submission" date="2024-06" db="EMBL/GenBank/DDBJ databases">
        <authorList>
            <person name="Kraege A."/>
            <person name="Thomma B."/>
        </authorList>
    </citation>
    <scope>NUCLEOTIDE SEQUENCE [LARGE SCALE GENOMIC DNA]</scope>
</reference>
<keyword evidence="2" id="KW-0472">Membrane</keyword>
<keyword evidence="4" id="KW-1185">Reference proteome</keyword>
<accession>A0ABP1FK09</accession>
<name>A0ABP1FK09_9CHLO</name>
<dbReference type="Proteomes" id="UP001497392">
    <property type="component" value="Unassembled WGS sequence"/>
</dbReference>
<feature type="transmembrane region" description="Helical" evidence="2">
    <location>
        <begin position="138"/>
        <end position="160"/>
    </location>
</feature>
<sequence length="249" mass="28861">MVTVLAQGSDGYYKMGDDKNSFKSALYWHDTVNVYALPVLGAACTLSLLGLLDGLIVTKLFMGYIMFDFLWIAIQPSTLPSLQGLILGHHVVTFLLLTFPYRHPAFGHFTCWDGITEINTFFLIARRQTKNYHRAFHWLYWLSFIPMRLVMYPVLLVRFWRVLEGYPWWDRGLVVLCQAMLCMFNYGMFWLSIRRRMVKRDPKRPSQPSTAAVPAAKQRKDKEDVAGMTRHQENGHATNGFQPESLKSR</sequence>
<organism evidence="3 4">
    <name type="scientific">Coccomyxa viridis</name>
    <dbReference type="NCBI Taxonomy" id="1274662"/>
    <lineage>
        <taxon>Eukaryota</taxon>
        <taxon>Viridiplantae</taxon>
        <taxon>Chlorophyta</taxon>
        <taxon>core chlorophytes</taxon>
        <taxon>Trebouxiophyceae</taxon>
        <taxon>Trebouxiophyceae incertae sedis</taxon>
        <taxon>Coccomyxaceae</taxon>
        <taxon>Coccomyxa</taxon>
    </lineage>
</organism>
<feature type="transmembrane region" description="Helical" evidence="2">
    <location>
        <begin position="172"/>
        <end position="193"/>
    </location>
</feature>
<evidence type="ECO:0000313" key="4">
    <source>
        <dbReference type="Proteomes" id="UP001497392"/>
    </source>
</evidence>
<proteinExistence type="predicted"/>